<dbReference type="OrthoDB" id="1841377at2759"/>
<evidence type="ECO:0000313" key="3">
    <source>
        <dbReference type="Proteomes" id="UP000541444"/>
    </source>
</evidence>
<dbReference type="PANTHER" id="PTHR46477">
    <property type="entry name" value="CYSTEINE/HISTIDINE-RICH C1 DOMAIN FAMILY PROTEIN"/>
    <property type="match status" value="1"/>
</dbReference>
<keyword evidence="1" id="KW-0812">Transmembrane</keyword>
<dbReference type="AlphaFoldDB" id="A0A7J7LZB2"/>
<organism evidence="2 3">
    <name type="scientific">Kingdonia uniflora</name>
    <dbReference type="NCBI Taxonomy" id="39325"/>
    <lineage>
        <taxon>Eukaryota</taxon>
        <taxon>Viridiplantae</taxon>
        <taxon>Streptophyta</taxon>
        <taxon>Embryophyta</taxon>
        <taxon>Tracheophyta</taxon>
        <taxon>Spermatophyta</taxon>
        <taxon>Magnoliopsida</taxon>
        <taxon>Ranunculales</taxon>
        <taxon>Circaeasteraceae</taxon>
        <taxon>Kingdonia</taxon>
    </lineage>
</organism>
<gene>
    <name evidence="2" type="ORF">GIB67_001528</name>
</gene>
<proteinExistence type="predicted"/>
<accession>A0A7J7LZB2</accession>
<protein>
    <submittedName>
        <fullName evidence="2">Uncharacterized protein</fullName>
    </submittedName>
</protein>
<name>A0A7J7LZB2_9MAGN</name>
<comment type="caution">
    <text evidence="2">The sequence shown here is derived from an EMBL/GenBank/DDBJ whole genome shotgun (WGS) entry which is preliminary data.</text>
</comment>
<sequence>MKLRLHGNVSSTRSLCRMREVRTGVTGWPYVSKCKNYHYHVSCVKSMILQSWANGHFEYNEGDNITLANNIQALQRNPPRANSWRTNRYMRIAKVVLRVVVSTVLCDPTAGIAGLLYSVFSS</sequence>
<reference evidence="2 3" key="1">
    <citation type="journal article" date="2020" name="IScience">
        <title>Genome Sequencing of the Endangered Kingdonia uniflora (Circaeasteraceae, Ranunculales) Reveals Potential Mechanisms of Evolutionary Specialization.</title>
        <authorList>
            <person name="Sun Y."/>
            <person name="Deng T."/>
            <person name="Zhang A."/>
            <person name="Moore M.J."/>
            <person name="Landis J.B."/>
            <person name="Lin N."/>
            <person name="Zhang H."/>
            <person name="Zhang X."/>
            <person name="Huang J."/>
            <person name="Zhang X."/>
            <person name="Sun H."/>
            <person name="Wang H."/>
        </authorList>
    </citation>
    <scope>NUCLEOTIDE SEQUENCE [LARGE SCALE GENOMIC DNA]</scope>
    <source>
        <strain evidence="2">TB1705</strain>
        <tissue evidence="2">Leaf</tissue>
    </source>
</reference>
<evidence type="ECO:0000313" key="2">
    <source>
        <dbReference type="EMBL" id="KAF6147953.1"/>
    </source>
</evidence>
<keyword evidence="1" id="KW-1133">Transmembrane helix</keyword>
<keyword evidence="1" id="KW-0472">Membrane</keyword>
<feature type="transmembrane region" description="Helical" evidence="1">
    <location>
        <begin position="95"/>
        <end position="120"/>
    </location>
</feature>
<dbReference type="PANTHER" id="PTHR46477:SF5">
    <property type="entry name" value="PHORBOL-ESTER_DAG-TYPE DOMAIN-CONTAINING PROTEIN"/>
    <property type="match status" value="1"/>
</dbReference>
<keyword evidence="3" id="KW-1185">Reference proteome</keyword>
<evidence type="ECO:0000256" key="1">
    <source>
        <dbReference type="SAM" id="Phobius"/>
    </source>
</evidence>
<dbReference type="Proteomes" id="UP000541444">
    <property type="component" value="Unassembled WGS sequence"/>
</dbReference>
<dbReference type="EMBL" id="JACGCM010001863">
    <property type="protein sequence ID" value="KAF6147953.1"/>
    <property type="molecule type" value="Genomic_DNA"/>
</dbReference>